<dbReference type="InterPro" id="IPR042302">
    <property type="entry name" value="E1_FCCH_sf"/>
</dbReference>
<evidence type="ECO:0000259" key="1">
    <source>
        <dbReference type="Pfam" id="PF16190"/>
    </source>
</evidence>
<feature type="domain" description="Ubiquitin-activating enzyme E1 FCCH" evidence="1">
    <location>
        <begin position="115"/>
        <end position="180"/>
    </location>
</feature>
<proteinExistence type="predicted"/>
<protein>
    <submittedName>
        <fullName evidence="2">Ubiquitin-activating enzyme E1, FCCH domain containing protein</fullName>
    </submittedName>
</protein>
<reference evidence="2" key="1">
    <citation type="submission" date="2020-05" db="EMBL/GenBank/DDBJ databases">
        <authorList>
            <person name="Chiriac C."/>
            <person name="Salcher M."/>
            <person name="Ghai R."/>
            <person name="Kavagutti S V."/>
        </authorList>
    </citation>
    <scope>NUCLEOTIDE SEQUENCE</scope>
</reference>
<evidence type="ECO:0000313" key="2">
    <source>
        <dbReference type="EMBL" id="CAB4213458.1"/>
    </source>
</evidence>
<sequence length="830" mass="88512">MSKAPITASTLQTNFTAGELSDFIDGRVDYPPLSSAVKIAENFIVLPEGGAFRRKGSKLVAPAFSDSTKSRLIPFLYNTSQTYALEFANNKLRFFTDRSRLVESAKTITGITKANPGVVTSASHGYSNGDLVVLGAISGMTELNGKEVTVANVATNTFELSGVNTTSYGTYTSGGTAQRVYQITTSYPEANLFSLKKAQKNDVTYFVDGAHWPQKLVRVGNLSWTIADVEFIKGPFMAQNIVSTDVIKISGTYTEGGSVTMTASGGHTPFLAGHVGSYWKLANNAAGTDLAYVKITAFTSTTVVTAQVKFGAVPASLQNTNTQYWNEGSFSSVRGFPKAIVMHEARLVLAGTTAEPNKIWLSVSNGDFENFTTSTAVTAAFDITANTGNQDGIEWLESDEVLFAGSANTIFRIKSSTTGSAISNTDADIKPQSRFGSSPLQPAFVGESPFYVERGLTKIRSLGFSVAKDKYSASNATIRSRQVTGTGITQMEYQQNPVSLLLANRIDGQVASLTYEEEQQVFAWTRQTTNGEFESLTILPTPDSVDTIYLAVKRTINGVTKRFIETIDLTLENTDGQCFYVDCGLTYDGTKATTLTLSAVTGSSVTATAGAPTFAATDVGKFIHELGALRGRGEITAYTSATQVTIKVLEDFSATGLVASAWGIAVLSVSGLDHLEGETVDVFADGATLPVVVVASGGVTFAEGSLAGVVVHVGLNYVSKIRPMVVDVGFAAPSGVNSIHNKVKKLGLGYALFYESRGGSVVVAGRADIVGDVLMRSQYDVINKGVPLFSGFKEISINSDSDRLPIFDIVQREPQPMHIKTLTTNIEVNG</sequence>
<name>A0A6J5SGK8_9CAUD</name>
<organism evidence="2">
    <name type="scientific">uncultured Caudovirales phage</name>
    <dbReference type="NCBI Taxonomy" id="2100421"/>
    <lineage>
        <taxon>Viruses</taxon>
        <taxon>Duplodnaviria</taxon>
        <taxon>Heunggongvirae</taxon>
        <taxon>Uroviricota</taxon>
        <taxon>Caudoviricetes</taxon>
        <taxon>Peduoviridae</taxon>
        <taxon>Maltschvirus</taxon>
        <taxon>Maltschvirus maltsch</taxon>
    </lineage>
</organism>
<dbReference type="InterPro" id="IPR032418">
    <property type="entry name" value="E1_FCCH"/>
</dbReference>
<dbReference type="Pfam" id="PF16190">
    <property type="entry name" value="E1_FCCH"/>
    <property type="match status" value="1"/>
</dbReference>
<gene>
    <name evidence="2" type="ORF">UFOVP1451_44</name>
</gene>
<dbReference type="EMBL" id="LR797397">
    <property type="protein sequence ID" value="CAB4213458.1"/>
    <property type="molecule type" value="Genomic_DNA"/>
</dbReference>
<accession>A0A6J5SGK8</accession>
<dbReference type="Gene3D" id="2.40.30.180">
    <property type="entry name" value="Ubiquitin-activating enzyme E1, FCCH domain"/>
    <property type="match status" value="1"/>
</dbReference>